<dbReference type="EMBL" id="KZ824304">
    <property type="protein sequence ID" value="RAL09403.1"/>
    <property type="molecule type" value="Genomic_DNA"/>
</dbReference>
<evidence type="ECO:0000259" key="11">
    <source>
        <dbReference type="PROSITE" id="PS50157"/>
    </source>
</evidence>
<gene>
    <name evidence="12" type="ORF">BO97DRAFT_374842</name>
</gene>
<evidence type="ECO:0000256" key="10">
    <source>
        <dbReference type="SAM" id="MobiDB-lite"/>
    </source>
</evidence>
<keyword evidence="2" id="KW-0479">Metal-binding</keyword>
<dbReference type="OrthoDB" id="1405595at2759"/>
<dbReference type="VEuPathDB" id="FungiDB:BO97DRAFT_374842"/>
<dbReference type="GO" id="GO:0000981">
    <property type="term" value="F:DNA-binding transcription factor activity, RNA polymerase II-specific"/>
    <property type="evidence" value="ECO:0007669"/>
    <property type="project" value="InterPro"/>
</dbReference>
<sequence length="810" mass="89022">MKLHACHWPNCGKSFTRAEHLRRHALNHEQARQGYICERCSVHFHRPDLLSRHLLRHAKRDEEAGGPGLGVLETRKRTRRAGDGSIVVRPPKRQSRASAPHSNIPESSASGSAGSMRSSSASSCVVSVISSRESDPIPGAPVSPPRSTSGPTTISLDDPDPLLAPILPNGPFEPYVEPIPGQFDAADGSWSLGQEGIEDFLSLDTATDFNMPFAATHNYNWLFDVVSLNDAFASLDIPFEPDLLAWTHLDSDPSAVLLQAASFVERSPDHSDLLELNWLGRLATIAENTSTPSLPHLSEEARQGILGMVARNPPSGLDGKPTPLDSALLDLSALQQYCDLFFTRFNVTYPLIHAPSFDPNTVDLILLAAILSMGATYSSREAHQLAVGIHDFLRPQLFCHVDFSPQPPLWILQAMLIIDCFGKMRAGPKQRERAQLFHCVLIKLIRRSTCCTIQSSALPTVSAGEDLVSSWQQAMEDEQRKRLAMHCFMWDVQHAVLFSQSLCMSAFEIRSALPCAPALWDAPTAEAWARQGSLCFSLAYSEPSFLTVLKGYITPAAVPRPRQLNPLARLVVLHGLMSVSADLKRRDQTILRGEDPERVGSWIPRMSRSYEIWKADFDADGLAMKLGEGQPGSSESAAGVFHSAALVLYRAAQLALQVEVLDIQIGAGATAILGRTVTQTDRDRSAQALAHWVRSNMVMQAAKQAAWMVREAVSGRQGDQEAMNAFHFPWCLYLGTLVCWAVHGGGVREVGSHRVSLDLANLLVALTGERVNESPQYQYDMRGLIRSMAQQLATIRWTVVHDAQKVLMGL</sequence>
<keyword evidence="3" id="KW-0677">Repeat</keyword>
<keyword evidence="4 9" id="KW-0863">Zinc-finger</keyword>
<evidence type="ECO:0000256" key="6">
    <source>
        <dbReference type="ARBA" id="ARBA00023015"/>
    </source>
</evidence>
<evidence type="ECO:0000256" key="9">
    <source>
        <dbReference type="PROSITE-ProRule" id="PRU00042"/>
    </source>
</evidence>
<feature type="domain" description="C2H2-type" evidence="11">
    <location>
        <begin position="35"/>
        <end position="62"/>
    </location>
</feature>
<dbReference type="PROSITE" id="PS50157">
    <property type="entry name" value="ZINC_FINGER_C2H2_2"/>
    <property type="match status" value="2"/>
</dbReference>
<keyword evidence="5" id="KW-0862">Zinc</keyword>
<dbReference type="GeneID" id="37197249"/>
<dbReference type="InterPro" id="IPR007219">
    <property type="entry name" value="XnlR_reg_dom"/>
</dbReference>
<feature type="compositionally biased region" description="Polar residues" evidence="10">
    <location>
        <begin position="145"/>
        <end position="155"/>
    </location>
</feature>
<proteinExistence type="predicted"/>
<protein>
    <submittedName>
        <fullName evidence="12">C2H2 finger domain transcription factor</fullName>
    </submittedName>
</protein>
<feature type="region of interest" description="Disordered" evidence="10">
    <location>
        <begin position="61"/>
        <end position="163"/>
    </location>
</feature>
<evidence type="ECO:0000256" key="3">
    <source>
        <dbReference type="ARBA" id="ARBA00022737"/>
    </source>
</evidence>
<dbReference type="GO" id="GO:0006351">
    <property type="term" value="P:DNA-templated transcription"/>
    <property type="evidence" value="ECO:0007669"/>
    <property type="project" value="InterPro"/>
</dbReference>
<reference evidence="12 13" key="1">
    <citation type="submission" date="2018-02" db="EMBL/GenBank/DDBJ databases">
        <title>The genomes of Aspergillus section Nigri reveals drivers in fungal speciation.</title>
        <authorList>
            <consortium name="DOE Joint Genome Institute"/>
            <person name="Vesth T.C."/>
            <person name="Nybo J."/>
            <person name="Theobald S."/>
            <person name="Brandl J."/>
            <person name="Frisvad J.C."/>
            <person name="Nielsen K.F."/>
            <person name="Lyhne E.K."/>
            <person name="Kogle M.E."/>
            <person name="Kuo A."/>
            <person name="Riley R."/>
            <person name="Clum A."/>
            <person name="Nolan M."/>
            <person name="Lipzen A."/>
            <person name="Salamov A."/>
            <person name="Henrissat B."/>
            <person name="Wiebenga A."/>
            <person name="De vries R.P."/>
            <person name="Grigoriev I.V."/>
            <person name="Mortensen U.H."/>
            <person name="Andersen M.R."/>
            <person name="Baker S.E."/>
        </authorList>
    </citation>
    <scope>NUCLEOTIDE SEQUENCE [LARGE SCALE GENOMIC DNA]</scope>
    <source>
        <strain evidence="12 13">CBS 101889</strain>
    </source>
</reference>
<dbReference type="PROSITE" id="PS00028">
    <property type="entry name" value="ZINC_FINGER_C2H2_1"/>
    <property type="match status" value="2"/>
</dbReference>
<dbReference type="SUPFAM" id="SSF57667">
    <property type="entry name" value="beta-beta-alpha zinc fingers"/>
    <property type="match status" value="1"/>
</dbReference>
<dbReference type="GO" id="GO:0005634">
    <property type="term" value="C:nucleus"/>
    <property type="evidence" value="ECO:0007669"/>
    <property type="project" value="UniProtKB-SubCell"/>
</dbReference>
<dbReference type="GO" id="GO:0000785">
    <property type="term" value="C:chromatin"/>
    <property type="evidence" value="ECO:0007669"/>
    <property type="project" value="TreeGrafter"/>
</dbReference>
<dbReference type="InterPro" id="IPR013087">
    <property type="entry name" value="Znf_C2H2_type"/>
</dbReference>
<name>A0A395HPQ0_ASPHC</name>
<keyword evidence="7" id="KW-0804">Transcription</keyword>
<dbReference type="InterPro" id="IPR051059">
    <property type="entry name" value="VerF-like"/>
</dbReference>
<dbReference type="STRING" id="1450537.A0A395HPQ0"/>
<dbReference type="GO" id="GO:0008270">
    <property type="term" value="F:zinc ion binding"/>
    <property type="evidence" value="ECO:0007669"/>
    <property type="project" value="UniProtKB-KW"/>
</dbReference>
<dbReference type="PANTHER" id="PTHR40626">
    <property type="entry name" value="MIP31509P"/>
    <property type="match status" value="1"/>
</dbReference>
<dbReference type="RefSeq" id="XP_025548557.1">
    <property type="nucleotide sequence ID" value="XM_025692960.1"/>
</dbReference>
<dbReference type="InterPro" id="IPR036236">
    <property type="entry name" value="Znf_C2H2_sf"/>
</dbReference>
<evidence type="ECO:0000256" key="1">
    <source>
        <dbReference type="ARBA" id="ARBA00004123"/>
    </source>
</evidence>
<comment type="subcellular location">
    <subcellularLocation>
        <location evidence="1">Nucleus</location>
    </subcellularLocation>
</comment>
<feature type="non-terminal residue" evidence="12">
    <location>
        <position position="810"/>
    </location>
</feature>
<dbReference type="GO" id="GO:0000978">
    <property type="term" value="F:RNA polymerase II cis-regulatory region sequence-specific DNA binding"/>
    <property type="evidence" value="ECO:0007669"/>
    <property type="project" value="InterPro"/>
</dbReference>
<evidence type="ECO:0000256" key="7">
    <source>
        <dbReference type="ARBA" id="ARBA00023163"/>
    </source>
</evidence>
<dbReference type="Pfam" id="PF04082">
    <property type="entry name" value="Fungal_trans"/>
    <property type="match status" value="1"/>
</dbReference>
<evidence type="ECO:0000256" key="2">
    <source>
        <dbReference type="ARBA" id="ARBA00022723"/>
    </source>
</evidence>
<feature type="compositionally biased region" description="Low complexity" evidence="10">
    <location>
        <begin position="106"/>
        <end position="131"/>
    </location>
</feature>
<dbReference type="SMART" id="SM00355">
    <property type="entry name" value="ZnF_C2H2"/>
    <property type="match status" value="2"/>
</dbReference>
<keyword evidence="6" id="KW-0805">Transcription regulation</keyword>
<dbReference type="Proteomes" id="UP000248961">
    <property type="component" value="Unassembled WGS sequence"/>
</dbReference>
<dbReference type="CDD" id="cd12148">
    <property type="entry name" value="fungal_TF_MHR"/>
    <property type="match status" value="1"/>
</dbReference>
<feature type="domain" description="C2H2-type" evidence="11">
    <location>
        <begin position="4"/>
        <end position="33"/>
    </location>
</feature>
<evidence type="ECO:0000256" key="8">
    <source>
        <dbReference type="ARBA" id="ARBA00023242"/>
    </source>
</evidence>
<feature type="compositionally biased region" description="Polar residues" evidence="10">
    <location>
        <begin position="96"/>
        <end position="105"/>
    </location>
</feature>
<evidence type="ECO:0000256" key="5">
    <source>
        <dbReference type="ARBA" id="ARBA00022833"/>
    </source>
</evidence>
<keyword evidence="8" id="KW-0539">Nucleus</keyword>
<evidence type="ECO:0000313" key="13">
    <source>
        <dbReference type="Proteomes" id="UP000248961"/>
    </source>
</evidence>
<dbReference type="PANTHER" id="PTHR40626:SF18">
    <property type="entry name" value="NICOTINATE CATABOLISM CLUSTER-SPECIFIC TRANSCRIPTION FACTOR"/>
    <property type="match status" value="1"/>
</dbReference>
<accession>A0A395HPQ0</accession>
<evidence type="ECO:0000313" key="12">
    <source>
        <dbReference type="EMBL" id="RAL09403.1"/>
    </source>
</evidence>
<dbReference type="Gene3D" id="3.30.160.60">
    <property type="entry name" value="Classic Zinc Finger"/>
    <property type="match status" value="1"/>
</dbReference>
<dbReference type="AlphaFoldDB" id="A0A395HPQ0"/>
<evidence type="ECO:0000256" key="4">
    <source>
        <dbReference type="ARBA" id="ARBA00022771"/>
    </source>
</evidence>
<keyword evidence="13" id="KW-1185">Reference proteome</keyword>
<organism evidence="12 13">
    <name type="scientific">Aspergillus homomorphus (strain CBS 101889)</name>
    <dbReference type="NCBI Taxonomy" id="1450537"/>
    <lineage>
        <taxon>Eukaryota</taxon>
        <taxon>Fungi</taxon>
        <taxon>Dikarya</taxon>
        <taxon>Ascomycota</taxon>
        <taxon>Pezizomycotina</taxon>
        <taxon>Eurotiomycetes</taxon>
        <taxon>Eurotiomycetidae</taxon>
        <taxon>Eurotiales</taxon>
        <taxon>Aspergillaceae</taxon>
        <taxon>Aspergillus</taxon>
        <taxon>Aspergillus subgen. Circumdati</taxon>
    </lineage>
</organism>